<evidence type="ECO:0000313" key="3">
    <source>
        <dbReference type="Proteomes" id="UP000249402"/>
    </source>
</evidence>
<keyword evidence="2" id="KW-0032">Aminotransferase</keyword>
<dbReference type="GO" id="GO:0046394">
    <property type="term" value="P:carboxylic acid biosynthetic process"/>
    <property type="evidence" value="ECO:0007669"/>
    <property type="project" value="UniProtKB-ARBA"/>
</dbReference>
<dbReference type="EMBL" id="KZ824425">
    <property type="protein sequence ID" value="RAL04166.1"/>
    <property type="molecule type" value="Genomic_DNA"/>
</dbReference>
<dbReference type="InterPro" id="IPR050571">
    <property type="entry name" value="Class-IV_PLP-Dep_Aminotrnsfr"/>
</dbReference>
<evidence type="ECO:0000256" key="1">
    <source>
        <dbReference type="ARBA" id="ARBA00009320"/>
    </source>
</evidence>
<protein>
    <submittedName>
        <fullName evidence="2">Branched-chain amino acid aminotransferase</fullName>
    </submittedName>
</protein>
<dbReference type="RefSeq" id="XP_025578493.1">
    <property type="nucleotide sequence ID" value="XM_025718843.1"/>
</dbReference>
<reference evidence="2 3" key="1">
    <citation type="submission" date="2018-02" db="EMBL/GenBank/DDBJ databases">
        <title>The genomes of Aspergillus section Nigri reveals drivers in fungal speciation.</title>
        <authorList>
            <consortium name="DOE Joint Genome Institute"/>
            <person name="Vesth T.C."/>
            <person name="Nybo J."/>
            <person name="Theobald S."/>
            <person name="Brandl J."/>
            <person name="Frisvad J.C."/>
            <person name="Nielsen K.F."/>
            <person name="Lyhne E.K."/>
            <person name="Kogle M.E."/>
            <person name="Kuo A."/>
            <person name="Riley R."/>
            <person name="Clum A."/>
            <person name="Nolan M."/>
            <person name="Lipzen A."/>
            <person name="Salamov A."/>
            <person name="Henrissat B."/>
            <person name="Wiebenga A."/>
            <person name="De vries R.P."/>
            <person name="Grigoriev I.V."/>
            <person name="Mortensen U.H."/>
            <person name="Andersen M.R."/>
            <person name="Baker S.E."/>
        </authorList>
    </citation>
    <scope>NUCLEOTIDE SEQUENCE [LARGE SCALE GENOMIC DNA]</scope>
    <source>
        <strain evidence="2 3">CBS 121593</strain>
    </source>
</reference>
<dbReference type="InterPro" id="IPR001544">
    <property type="entry name" value="Aminotrans_IV"/>
</dbReference>
<dbReference type="InterPro" id="IPR043132">
    <property type="entry name" value="BCAT-like_C"/>
</dbReference>
<dbReference type="STRING" id="1448316.A0A395H959"/>
<dbReference type="AlphaFoldDB" id="A0A395H959"/>
<dbReference type="Gene3D" id="3.20.10.10">
    <property type="entry name" value="D-amino Acid Aminotransferase, subunit A, domain 2"/>
    <property type="match status" value="1"/>
</dbReference>
<proteinExistence type="inferred from homology"/>
<dbReference type="Pfam" id="PF01063">
    <property type="entry name" value="Aminotran_4"/>
    <property type="match status" value="1"/>
</dbReference>
<dbReference type="OrthoDB" id="25921at2759"/>
<evidence type="ECO:0000313" key="2">
    <source>
        <dbReference type="EMBL" id="RAL04166.1"/>
    </source>
</evidence>
<dbReference type="PANTHER" id="PTHR42743">
    <property type="entry name" value="AMINO-ACID AMINOTRANSFERASE"/>
    <property type="match status" value="1"/>
</dbReference>
<organism evidence="2 3">
    <name type="scientific">Aspergillus ibericus CBS 121593</name>
    <dbReference type="NCBI Taxonomy" id="1448316"/>
    <lineage>
        <taxon>Eukaryota</taxon>
        <taxon>Fungi</taxon>
        <taxon>Dikarya</taxon>
        <taxon>Ascomycota</taxon>
        <taxon>Pezizomycotina</taxon>
        <taxon>Eurotiomycetes</taxon>
        <taxon>Eurotiomycetidae</taxon>
        <taxon>Eurotiales</taxon>
        <taxon>Aspergillaceae</taxon>
        <taxon>Aspergillus</taxon>
        <taxon>Aspergillus subgen. Circumdati</taxon>
    </lineage>
</organism>
<dbReference type="Gene3D" id="3.30.470.10">
    <property type="match status" value="1"/>
</dbReference>
<keyword evidence="3" id="KW-1185">Reference proteome</keyword>
<dbReference type="VEuPathDB" id="FungiDB:BO80DRAFT_422530"/>
<dbReference type="InterPro" id="IPR036038">
    <property type="entry name" value="Aminotransferase-like"/>
</dbReference>
<dbReference type="GO" id="GO:0008483">
    <property type="term" value="F:transaminase activity"/>
    <property type="evidence" value="ECO:0007669"/>
    <property type="project" value="UniProtKB-KW"/>
</dbReference>
<name>A0A395H959_9EURO</name>
<comment type="similarity">
    <text evidence="1">Belongs to the class-IV pyridoxal-phosphate-dependent aminotransferase family.</text>
</comment>
<accession>A0A395H959</accession>
<sequence>MASMNKVFADYAARQAILETSTNRYAKGIAWVEGQLVPLSEARIPLLDQGFLHSDLTYDVPSVWDGRFFRLDDHLARLELSCAKLRLKFPIPRDEIKQILIDMVSKSGIRDAFVELIVTRGMKSVRGAKPEDMVNNLYMFILPYQWVMGPDVQPVGGSAVIARTVRRAPPGAIDPTVKNLQWGDLTRGMLEASDRDAMYSFLTDGDAHLTEGPGFNIVLVKDGALYTPERGVLHGVTRKSVMDVANAFGIEVRLEAVPVELAYRCDEIFMCTTAGGIMPITELDGKPVNGGQIGPITKKIWDGYWAMHYDPAYSFVITYDDEAKAKL</sequence>
<dbReference type="Proteomes" id="UP000249402">
    <property type="component" value="Unassembled WGS sequence"/>
</dbReference>
<dbReference type="GeneID" id="37223708"/>
<dbReference type="PANTHER" id="PTHR42743:SF11">
    <property type="entry name" value="AMINODEOXYCHORISMATE LYASE"/>
    <property type="match status" value="1"/>
</dbReference>
<dbReference type="InterPro" id="IPR043131">
    <property type="entry name" value="BCAT-like_N"/>
</dbReference>
<gene>
    <name evidence="2" type="ORF">BO80DRAFT_422530</name>
</gene>
<dbReference type="SUPFAM" id="SSF56752">
    <property type="entry name" value="D-aminoacid aminotransferase-like PLP-dependent enzymes"/>
    <property type="match status" value="1"/>
</dbReference>
<keyword evidence="2" id="KW-0808">Transferase</keyword>